<dbReference type="EC" id="1.3.3.15" evidence="6 12"/>
<dbReference type="InterPro" id="IPR002937">
    <property type="entry name" value="Amino_oxidase"/>
</dbReference>
<evidence type="ECO:0000256" key="2">
    <source>
        <dbReference type="ARBA" id="ARBA00001974"/>
    </source>
</evidence>
<evidence type="ECO:0000256" key="5">
    <source>
        <dbReference type="ARBA" id="ARBA00008310"/>
    </source>
</evidence>
<keyword evidence="12" id="KW-0963">Cytoplasm</keyword>
<dbReference type="RefSeq" id="WP_358363036.1">
    <property type="nucleotide sequence ID" value="NZ_JBEZFP010000157.1"/>
</dbReference>
<dbReference type="SUPFAM" id="SSF51905">
    <property type="entry name" value="FAD/NAD(P)-binding domain"/>
    <property type="match status" value="1"/>
</dbReference>
<dbReference type="PANTHER" id="PTHR42923:SF3">
    <property type="entry name" value="PROTOPORPHYRINOGEN OXIDASE"/>
    <property type="match status" value="1"/>
</dbReference>
<keyword evidence="8 12" id="KW-0285">Flavoprotein</keyword>
<keyword evidence="9 12" id="KW-0274">FAD</keyword>
<evidence type="ECO:0000259" key="13">
    <source>
        <dbReference type="Pfam" id="PF01593"/>
    </source>
</evidence>
<dbReference type="InterPro" id="IPR036188">
    <property type="entry name" value="FAD/NAD-bd_sf"/>
</dbReference>
<dbReference type="PANTHER" id="PTHR42923">
    <property type="entry name" value="PROTOPORPHYRINOGEN OXIDASE"/>
    <property type="match status" value="1"/>
</dbReference>
<dbReference type="Gene3D" id="1.10.3110.10">
    <property type="entry name" value="protoporphyrinogen ix oxidase, domain 3"/>
    <property type="match status" value="1"/>
</dbReference>
<evidence type="ECO:0000256" key="7">
    <source>
        <dbReference type="ARBA" id="ARBA00019046"/>
    </source>
</evidence>
<comment type="subcellular location">
    <subcellularLocation>
        <location evidence="12">Cytoplasm</location>
    </subcellularLocation>
</comment>
<comment type="pathway">
    <text evidence="4 12">Porphyrin-containing compound metabolism; protoheme biosynthesis.</text>
</comment>
<evidence type="ECO:0000256" key="10">
    <source>
        <dbReference type="ARBA" id="ARBA00023002"/>
    </source>
</evidence>
<dbReference type="InterPro" id="IPR004572">
    <property type="entry name" value="Protoporphyrinogen_oxidase"/>
</dbReference>
<reference evidence="14 15" key="1">
    <citation type="submission" date="2024-06" db="EMBL/GenBank/DDBJ databases">
        <title>The Natural Products Discovery Center: Release of the First 8490 Sequenced Strains for Exploring Actinobacteria Biosynthetic Diversity.</title>
        <authorList>
            <person name="Kalkreuter E."/>
            <person name="Kautsar S.A."/>
            <person name="Yang D."/>
            <person name="Bader C.D."/>
            <person name="Teijaro C.N."/>
            <person name="Fluegel L."/>
            <person name="Davis C.M."/>
            <person name="Simpson J.R."/>
            <person name="Lauterbach L."/>
            <person name="Steele A.D."/>
            <person name="Gui C."/>
            <person name="Meng S."/>
            <person name="Li G."/>
            <person name="Viehrig K."/>
            <person name="Ye F."/>
            <person name="Su P."/>
            <person name="Kiefer A.F."/>
            <person name="Nichols A."/>
            <person name="Cepeda A.J."/>
            <person name="Yan W."/>
            <person name="Fan B."/>
            <person name="Jiang Y."/>
            <person name="Adhikari A."/>
            <person name="Zheng C.-J."/>
            <person name="Schuster L."/>
            <person name="Cowan T.M."/>
            <person name="Smanski M.J."/>
            <person name="Chevrette M.G."/>
            <person name="De Carvalho L.P.S."/>
            <person name="Shen B."/>
        </authorList>
    </citation>
    <scope>NUCLEOTIDE SEQUENCE [LARGE SCALE GENOMIC DNA]</scope>
    <source>
        <strain evidence="14 15">NPDC048946</strain>
    </source>
</reference>
<feature type="domain" description="Amine oxidase" evidence="13">
    <location>
        <begin position="27"/>
        <end position="480"/>
    </location>
</feature>
<evidence type="ECO:0000256" key="12">
    <source>
        <dbReference type="RuleBase" id="RU364052"/>
    </source>
</evidence>
<evidence type="ECO:0000256" key="9">
    <source>
        <dbReference type="ARBA" id="ARBA00022827"/>
    </source>
</evidence>
<organism evidence="14 15">
    <name type="scientific">Streptodolium elevatio</name>
    <dbReference type="NCBI Taxonomy" id="3157996"/>
    <lineage>
        <taxon>Bacteria</taxon>
        <taxon>Bacillati</taxon>
        <taxon>Actinomycetota</taxon>
        <taxon>Actinomycetes</taxon>
        <taxon>Kitasatosporales</taxon>
        <taxon>Streptomycetaceae</taxon>
        <taxon>Streptodolium</taxon>
    </lineage>
</organism>
<dbReference type="InterPro" id="IPR050464">
    <property type="entry name" value="Zeta_carotene_desat/Oxidored"/>
</dbReference>
<keyword evidence="11 12" id="KW-0350">Heme biosynthesis</keyword>
<name>A0ABV3DTR1_9ACTN</name>
<accession>A0ABV3DTR1</accession>
<dbReference type="SUPFAM" id="SSF54373">
    <property type="entry name" value="FAD-linked reductases, C-terminal domain"/>
    <property type="match status" value="1"/>
</dbReference>
<keyword evidence="15" id="KW-1185">Reference proteome</keyword>
<evidence type="ECO:0000256" key="8">
    <source>
        <dbReference type="ARBA" id="ARBA00022630"/>
    </source>
</evidence>
<sequence>MSSTTSAAADRAEPPAGRHIVVVGGGIAGLAAAHALCRDAGPGTHVTVLEGSPRIGGKLSAAEIAGVPVDEGAESMLARRPEGTGLAREVGLAEDLQPPATASATLWTRGALRPMPRGHIMGVPGDLSSLAASGVLSPAGLARLPVDHALPPHPYEDDVTVGKFVAARLGHEVVDRLVEPLLGGVYAGDAYAISLESAMPQLLPAARAGGSLLTAVRDLLDRAPDPAGAGPVFAGIRGGIGRLPHAVADAITASGRGTVRTNATVRALHRTPDGWQLVVGDTRTPESIDADAVVVAVPAAPASRLLAPHSHVAAVELGSIEYAGMAIVTLAFRRADLGTELPGSGFLVPPVDGRRIKASTFASNKWGWIAEADPDMFVLRTSLGRAGEQAVLQRDDADLIADSLADLHDAVGLGAVPVETRVTRWGGGLPQYAVGHRGRVACVEDAVERLPGLAVCGAAYDGVGIPACIASGQRAAASVLASVGAWGASGSRGSRGSAGSRG</sequence>
<comment type="catalytic activity">
    <reaction evidence="1">
        <text>coproporphyrinogen III + 3 O2 = coproporphyrin III + 3 H2O2</text>
        <dbReference type="Rhea" id="RHEA:43436"/>
        <dbReference type="ChEBI" id="CHEBI:15379"/>
        <dbReference type="ChEBI" id="CHEBI:16240"/>
        <dbReference type="ChEBI" id="CHEBI:57309"/>
        <dbReference type="ChEBI" id="CHEBI:131725"/>
        <dbReference type="EC" id="1.3.3.15"/>
    </reaction>
    <physiologicalReaction direction="left-to-right" evidence="1">
        <dbReference type="Rhea" id="RHEA:43437"/>
    </physiologicalReaction>
</comment>
<comment type="caution">
    <text evidence="14">The sequence shown here is derived from an EMBL/GenBank/DDBJ whole genome shotgun (WGS) entry which is preliminary data.</text>
</comment>
<evidence type="ECO:0000313" key="14">
    <source>
        <dbReference type="EMBL" id="MEU8139143.1"/>
    </source>
</evidence>
<evidence type="ECO:0000256" key="1">
    <source>
        <dbReference type="ARBA" id="ARBA00001755"/>
    </source>
</evidence>
<dbReference type="GO" id="GO:0004729">
    <property type="term" value="F:oxygen-dependent protoporphyrinogen oxidase activity"/>
    <property type="evidence" value="ECO:0007669"/>
    <property type="project" value="UniProtKB-EC"/>
</dbReference>
<evidence type="ECO:0000313" key="15">
    <source>
        <dbReference type="Proteomes" id="UP001551482"/>
    </source>
</evidence>
<dbReference type="Gene3D" id="3.90.660.20">
    <property type="entry name" value="Protoporphyrinogen oxidase, mitochondrial, domain 2"/>
    <property type="match status" value="1"/>
</dbReference>
<proteinExistence type="inferred from homology"/>
<keyword evidence="10 12" id="KW-0560">Oxidoreductase</keyword>
<evidence type="ECO:0000256" key="11">
    <source>
        <dbReference type="ARBA" id="ARBA00023133"/>
    </source>
</evidence>
<evidence type="ECO:0000256" key="3">
    <source>
        <dbReference type="ARBA" id="ARBA00002185"/>
    </source>
</evidence>
<dbReference type="Proteomes" id="UP001551482">
    <property type="component" value="Unassembled WGS sequence"/>
</dbReference>
<comment type="function">
    <text evidence="3 12">Involved in coproporphyrin-dependent heme b biosynthesis. Catalyzes the oxidation of coproporphyrinogen III to coproporphyrin III.</text>
</comment>
<dbReference type="NCBIfam" id="TIGR00562">
    <property type="entry name" value="proto_IX_ox"/>
    <property type="match status" value="1"/>
</dbReference>
<comment type="similarity">
    <text evidence="5 12">Belongs to the protoporphyrinogen/coproporphyrinogen oxidase family. Coproporphyrinogen III oxidase subfamily.</text>
</comment>
<dbReference type="EMBL" id="JBEZFP010000157">
    <property type="protein sequence ID" value="MEU8139143.1"/>
    <property type="molecule type" value="Genomic_DNA"/>
</dbReference>
<protein>
    <recommendedName>
        <fullName evidence="7 12">Coproporphyrinogen III oxidase</fullName>
        <ecNumber evidence="6 12">1.3.3.15</ecNumber>
    </recommendedName>
</protein>
<evidence type="ECO:0000256" key="6">
    <source>
        <dbReference type="ARBA" id="ARBA00012402"/>
    </source>
</evidence>
<dbReference type="Pfam" id="PF01593">
    <property type="entry name" value="Amino_oxidase"/>
    <property type="match status" value="1"/>
</dbReference>
<evidence type="ECO:0000256" key="4">
    <source>
        <dbReference type="ARBA" id="ARBA00004744"/>
    </source>
</evidence>
<gene>
    <name evidence="14" type="primary">hemG</name>
    <name evidence="14" type="ORF">AB0C36_37300</name>
</gene>
<dbReference type="Gene3D" id="3.50.50.60">
    <property type="entry name" value="FAD/NAD(P)-binding domain"/>
    <property type="match status" value="1"/>
</dbReference>
<comment type="cofactor">
    <cofactor evidence="2 12">
        <name>FAD</name>
        <dbReference type="ChEBI" id="CHEBI:57692"/>
    </cofactor>
</comment>